<dbReference type="PANTHER" id="PTHR38730:SF1">
    <property type="entry name" value="SLL7028 PROTEIN"/>
    <property type="match status" value="1"/>
</dbReference>
<keyword evidence="5" id="KW-1185">Reference proteome</keyword>
<evidence type="ECO:0000259" key="2">
    <source>
        <dbReference type="Pfam" id="PF09967"/>
    </source>
</evidence>
<dbReference type="AlphaFoldDB" id="A0A2T5JTN6"/>
<feature type="domain" description="Putative metallopeptidase" evidence="3">
    <location>
        <begin position="5"/>
        <end position="302"/>
    </location>
</feature>
<dbReference type="PANTHER" id="PTHR38730">
    <property type="entry name" value="SLL7028 PROTEIN"/>
    <property type="match status" value="1"/>
</dbReference>
<dbReference type="OrthoDB" id="9761650at2"/>
<feature type="region of interest" description="Disordered" evidence="1">
    <location>
        <begin position="154"/>
        <end position="188"/>
    </location>
</feature>
<feature type="compositionally biased region" description="Basic and acidic residues" evidence="1">
    <location>
        <begin position="162"/>
        <end position="188"/>
    </location>
</feature>
<dbReference type="Proteomes" id="UP000244060">
    <property type="component" value="Unassembled WGS sequence"/>
</dbReference>
<protein>
    <submittedName>
        <fullName evidence="4">Putative metal-dependent peptidase</fullName>
    </submittedName>
</protein>
<evidence type="ECO:0000259" key="3">
    <source>
        <dbReference type="Pfam" id="PF13203"/>
    </source>
</evidence>
<sequence length="436" mass="47589">MSARHSRRAGAALRRLSEEDPALGALALWCPHRDSDERAQAAWTDGRSIFYGRGFEDLAPHEQVGLAGHQVLHLALRHGPRAQEMRSRFGDRYDDELFNIACDAILNQTLVEAGHCIPRPAILLPDLLKAALPEETRTCQWDAEGLYIRLQSDSSRAGKGKGGGDGKGKGSDDSENARPDAAEAAKEFARQKGFDADLEPCPGPVEGDEDECPDASDWQDRITRAMEAGRSAGRGIGTLSHKLLDLPQVGLPHWERLLRRMISKAVTQVPRPDWGVPARRWLAADSVARAEGRYQPPFQPSRRPERNRIRVAIGVDTSTSIDDARLSLFAAQVAGIGRRTGAEVHVLAFDTVVSGHTKMQGMAWESEIQRVSFARGGGTDFRPVIQSALELDPSVIVMLTDLDGPCGPAPKVPVIWAVPQDDAPEPPFGRVISLAR</sequence>
<accession>A0A2T5JTN6</accession>
<feature type="region of interest" description="Disordered" evidence="1">
    <location>
        <begin position="195"/>
        <end position="214"/>
    </location>
</feature>
<evidence type="ECO:0000313" key="5">
    <source>
        <dbReference type="Proteomes" id="UP000244060"/>
    </source>
</evidence>
<dbReference type="InterPro" id="IPR018698">
    <property type="entry name" value="VWA-like_dom"/>
</dbReference>
<dbReference type="InterPro" id="IPR036465">
    <property type="entry name" value="vWFA_dom_sf"/>
</dbReference>
<dbReference type="SUPFAM" id="SSF53300">
    <property type="entry name" value="vWA-like"/>
    <property type="match status" value="1"/>
</dbReference>
<gene>
    <name evidence="4" type="ORF">C8J28_12121</name>
</gene>
<dbReference type="EMBL" id="QAOT01000021">
    <property type="protein sequence ID" value="PTR13533.1"/>
    <property type="molecule type" value="Genomic_DNA"/>
</dbReference>
<reference evidence="4 5" key="1">
    <citation type="submission" date="2018-04" db="EMBL/GenBank/DDBJ databases">
        <title>Genomic Encyclopedia of Type Strains, Phase III (KMG-III): the genomes of soil and plant-associated and newly described type strains.</title>
        <authorList>
            <person name="Whitman W."/>
        </authorList>
    </citation>
    <scope>NUCLEOTIDE SEQUENCE [LARGE SCALE GENOMIC DNA]</scope>
    <source>
        <strain evidence="4 5">KA25</strain>
    </source>
</reference>
<dbReference type="Pfam" id="PF13203">
    <property type="entry name" value="DUF2201_N"/>
    <property type="match status" value="1"/>
</dbReference>
<evidence type="ECO:0000313" key="4">
    <source>
        <dbReference type="EMBL" id="PTR13533.1"/>
    </source>
</evidence>
<organism evidence="4 5">
    <name type="scientific">Cereibacter azotoformans</name>
    <dbReference type="NCBI Taxonomy" id="43057"/>
    <lineage>
        <taxon>Bacteria</taxon>
        <taxon>Pseudomonadati</taxon>
        <taxon>Pseudomonadota</taxon>
        <taxon>Alphaproteobacteria</taxon>
        <taxon>Rhodobacterales</taxon>
        <taxon>Paracoccaceae</taxon>
        <taxon>Cereibacter</taxon>
    </lineage>
</organism>
<comment type="caution">
    <text evidence="4">The sequence shown here is derived from an EMBL/GenBank/DDBJ whole genome shotgun (WGS) entry which is preliminary data.</text>
</comment>
<dbReference type="InterPro" id="IPR025154">
    <property type="entry name" value="Put_metallopeptidase_dom"/>
</dbReference>
<name>A0A2T5JTN6_9RHOB</name>
<dbReference type="Pfam" id="PF09967">
    <property type="entry name" value="DUF2201"/>
    <property type="match status" value="1"/>
</dbReference>
<evidence type="ECO:0000256" key="1">
    <source>
        <dbReference type="SAM" id="MobiDB-lite"/>
    </source>
</evidence>
<feature type="domain" description="VWA-like" evidence="2">
    <location>
        <begin position="311"/>
        <end position="434"/>
    </location>
</feature>
<proteinExistence type="predicted"/>
<dbReference type="RefSeq" id="WP_011908374.1">
    <property type="nucleotide sequence ID" value="NZ_CP090021.1"/>
</dbReference>